<dbReference type="AlphaFoldDB" id="A0A1I4HCV6"/>
<sequence length="193" mass="21988">MLHVMCEFISIMFSVIFSGIAIKIADDYLDQDMDKSEKNLARNLGSGSMLYAMVSIALAASLNTSISISLFLASYIIGMFHDLRSYFPSRLNGFQESSIIFIAGAFLLGWKMMLFSFFFVISIQLIDDYIDDYKDELVGQRNWAHRIGKVECFLLFVLTLLISWLINEEVFPAVFVGAVVLYTTILYYQKGRL</sequence>
<dbReference type="OrthoDB" id="1680253at2"/>
<feature type="transmembrane region" description="Helical" evidence="1">
    <location>
        <begin position="98"/>
        <end position="126"/>
    </location>
</feature>
<evidence type="ECO:0000256" key="1">
    <source>
        <dbReference type="SAM" id="Phobius"/>
    </source>
</evidence>
<dbReference type="RefSeq" id="WP_090932568.1">
    <property type="nucleotide sequence ID" value="NZ_FOTS01000003.1"/>
</dbReference>
<evidence type="ECO:0000313" key="3">
    <source>
        <dbReference type="Proteomes" id="UP000199520"/>
    </source>
</evidence>
<keyword evidence="3" id="KW-1185">Reference proteome</keyword>
<name>A0A1I4HCV6_9FIRM</name>
<keyword evidence="1" id="KW-1133">Transmembrane helix</keyword>
<feature type="transmembrane region" description="Helical" evidence="1">
    <location>
        <begin position="170"/>
        <end position="188"/>
    </location>
</feature>
<keyword evidence="1" id="KW-0472">Membrane</keyword>
<feature type="transmembrane region" description="Helical" evidence="1">
    <location>
        <begin position="12"/>
        <end position="29"/>
    </location>
</feature>
<feature type="transmembrane region" description="Helical" evidence="1">
    <location>
        <begin position="147"/>
        <end position="164"/>
    </location>
</feature>
<accession>A0A1I4HCV6</accession>
<organism evidence="2 3">
    <name type="scientific">Pelosinus propionicus DSM 13327</name>
    <dbReference type="NCBI Taxonomy" id="1123291"/>
    <lineage>
        <taxon>Bacteria</taxon>
        <taxon>Bacillati</taxon>
        <taxon>Bacillota</taxon>
        <taxon>Negativicutes</taxon>
        <taxon>Selenomonadales</taxon>
        <taxon>Sporomusaceae</taxon>
        <taxon>Pelosinus</taxon>
    </lineage>
</organism>
<dbReference type="EMBL" id="FOTS01000003">
    <property type="protein sequence ID" value="SFL39523.1"/>
    <property type="molecule type" value="Genomic_DNA"/>
</dbReference>
<reference evidence="3" key="1">
    <citation type="submission" date="2016-10" db="EMBL/GenBank/DDBJ databases">
        <authorList>
            <person name="Varghese N."/>
            <person name="Submissions S."/>
        </authorList>
    </citation>
    <scope>NUCLEOTIDE SEQUENCE [LARGE SCALE GENOMIC DNA]</scope>
    <source>
        <strain evidence="3">DSM 13327</strain>
    </source>
</reference>
<feature type="transmembrane region" description="Helical" evidence="1">
    <location>
        <begin position="50"/>
        <end position="78"/>
    </location>
</feature>
<dbReference type="STRING" id="1123291.SAMN04490355_1003110"/>
<protein>
    <recommendedName>
        <fullName evidence="4">4-hydroxybenzoate polyprenyltransferase</fullName>
    </recommendedName>
</protein>
<dbReference type="Proteomes" id="UP000199520">
    <property type="component" value="Unassembled WGS sequence"/>
</dbReference>
<evidence type="ECO:0000313" key="2">
    <source>
        <dbReference type="EMBL" id="SFL39523.1"/>
    </source>
</evidence>
<gene>
    <name evidence="2" type="ORF">SAMN04490355_1003110</name>
</gene>
<proteinExistence type="predicted"/>
<evidence type="ECO:0008006" key="4">
    <source>
        <dbReference type="Google" id="ProtNLM"/>
    </source>
</evidence>
<keyword evidence="1" id="KW-0812">Transmembrane</keyword>